<dbReference type="Gramene" id="OPUNC01G27990.1">
    <property type="protein sequence ID" value="OPUNC01G27990.1"/>
    <property type="gene ID" value="OPUNC01G27990"/>
</dbReference>
<dbReference type="EnsemblPlants" id="OPUNC01G27990.1">
    <property type="protein sequence ID" value="OPUNC01G27990.1"/>
    <property type="gene ID" value="OPUNC01G27990"/>
</dbReference>
<dbReference type="AlphaFoldDB" id="A0A0E0JN09"/>
<reference evidence="2" key="1">
    <citation type="submission" date="2015-04" db="UniProtKB">
        <authorList>
            <consortium name="EnsemblPlants"/>
        </authorList>
    </citation>
    <scope>IDENTIFICATION</scope>
</reference>
<accession>A0A0E0JN09</accession>
<evidence type="ECO:0000313" key="2">
    <source>
        <dbReference type="EnsemblPlants" id="OPUNC01G27990.1"/>
    </source>
</evidence>
<evidence type="ECO:0000313" key="3">
    <source>
        <dbReference type="Proteomes" id="UP000026962"/>
    </source>
</evidence>
<feature type="region of interest" description="Disordered" evidence="1">
    <location>
        <begin position="1"/>
        <end position="24"/>
    </location>
</feature>
<dbReference type="PANTHER" id="PTHR36484">
    <property type="entry name" value="OS01G0558700 PROTEIN"/>
    <property type="match status" value="1"/>
</dbReference>
<dbReference type="eggNOG" id="ENOG502R3MH">
    <property type="taxonomic scope" value="Eukaryota"/>
</dbReference>
<reference evidence="2" key="2">
    <citation type="submission" date="2018-05" db="EMBL/GenBank/DDBJ databases">
        <title>OpunRS2 (Oryza punctata Reference Sequence Version 2).</title>
        <authorList>
            <person name="Zhang J."/>
            <person name="Kudrna D."/>
            <person name="Lee S."/>
            <person name="Talag J."/>
            <person name="Welchert J."/>
            <person name="Wing R.A."/>
        </authorList>
    </citation>
    <scope>NUCLEOTIDE SEQUENCE [LARGE SCALE GENOMIC DNA]</scope>
</reference>
<dbReference type="OMA" id="PVAAHMP"/>
<organism evidence="2">
    <name type="scientific">Oryza punctata</name>
    <name type="common">Red rice</name>
    <dbReference type="NCBI Taxonomy" id="4537"/>
    <lineage>
        <taxon>Eukaryota</taxon>
        <taxon>Viridiplantae</taxon>
        <taxon>Streptophyta</taxon>
        <taxon>Embryophyta</taxon>
        <taxon>Tracheophyta</taxon>
        <taxon>Spermatophyta</taxon>
        <taxon>Magnoliopsida</taxon>
        <taxon>Liliopsida</taxon>
        <taxon>Poales</taxon>
        <taxon>Poaceae</taxon>
        <taxon>BOP clade</taxon>
        <taxon>Oryzoideae</taxon>
        <taxon>Oryzeae</taxon>
        <taxon>Oryzinae</taxon>
        <taxon>Oryza</taxon>
    </lineage>
</organism>
<keyword evidence="3" id="KW-1185">Reference proteome</keyword>
<name>A0A0E0JN09_ORYPU</name>
<sequence>MSVGEKAAEAAAGDGQPKPPSRSARFDRLLSGLSAGPLVDIEPDKVKGELRRWARAVATMVRQLSFGAWPEKGDGSSEQQEAGDGRLPG</sequence>
<dbReference type="PANTHER" id="PTHR36484:SF1">
    <property type="entry name" value="OS05G0542001 PROTEIN"/>
    <property type="match status" value="1"/>
</dbReference>
<protein>
    <submittedName>
        <fullName evidence="2">Uncharacterized protein</fullName>
    </submittedName>
</protein>
<dbReference type="HOGENOM" id="CLU_158234_0_0_1"/>
<evidence type="ECO:0000256" key="1">
    <source>
        <dbReference type="SAM" id="MobiDB-lite"/>
    </source>
</evidence>
<proteinExistence type="predicted"/>
<feature type="region of interest" description="Disordered" evidence="1">
    <location>
        <begin position="65"/>
        <end position="89"/>
    </location>
</feature>
<dbReference type="Proteomes" id="UP000026962">
    <property type="component" value="Chromosome 1"/>
</dbReference>